<feature type="compositionally biased region" description="Basic and acidic residues" evidence="1">
    <location>
        <begin position="67"/>
        <end position="79"/>
    </location>
</feature>
<feature type="region of interest" description="Disordered" evidence="1">
    <location>
        <begin position="67"/>
        <end position="97"/>
    </location>
</feature>
<dbReference type="AlphaFoldDB" id="A0A5C9A658"/>
<dbReference type="RefSeq" id="WP_148066465.1">
    <property type="nucleotide sequence ID" value="NZ_VRZA01000001.1"/>
</dbReference>
<organism evidence="2 3">
    <name type="scientific">Parahaliea maris</name>
    <dbReference type="NCBI Taxonomy" id="2716870"/>
    <lineage>
        <taxon>Bacteria</taxon>
        <taxon>Pseudomonadati</taxon>
        <taxon>Pseudomonadota</taxon>
        <taxon>Gammaproteobacteria</taxon>
        <taxon>Cellvibrionales</taxon>
        <taxon>Halieaceae</taxon>
        <taxon>Parahaliea</taxon>
    </lineage>
</organism>
<protein>
    <submittedName>
        <fullName evidence="2">Uncharacterized protein</fullName>
    </submittedName>
</protein>
<comment type="caution">
    <text evidence="2">The sequence shown here is derived from an EMBL/GenBank/DDBJ whole genome shotgun (WGS) entry which is preliminary data.</text>
</comment>
<proteinExistence type="predicted"/>
<reference evidence="2 3" key="1">
    <citation type="submission" date="2019-08" db="EMBL/GenBank/DDBJ databases">
        <title>Parahaliea maris sp. nov., isolated from the surface seawater.</title>
        <authorList>
            <person name="Liu Y."/>
        </authorList>
    </citation>
    <scope>NUCLEOTIDE SEQUENCE [LARGE SCALE GENOMIC DNA]</scope>
    <source>
        <strain evidence="2 3">HSLHS9</strain>
    </source>
</reference>
<evidence type="ECO:0000256" key="1">
    <source>
        <dbReference type="SAM" id="MobiDB-lite"/>
    </source>
</evidence>
<evidence type="ECO:0000313" key="2">
    <source>
        <dbReference type="EMBL" id="TXS96196.1"/>
    </source>
</evidence>
<sequence length="97" mass="10701">MKQIKTAAPNTDLENLVDSVMEDIGAIFEVLASRLEADAAASSLCRTGGYLCDNWQTMIRQQLKELQESAAPDSRETRPRSHRKTGELLLSVNRPAA</sequence>
<name>A0A5C9A658_9GAMM</name>
<accession>A0A5C9A658</accession>
<keyword evidence="3" id="KW-1185">Reference proteome</keyword>
<gene>
    <name evidence="2" type="ORF">FV139_01435</name>
</gene>
<dbReference type="EMBL" id="VRZA01000001">
    <property type="protein sequence ID" value="TXS96196.1"/>
    <property type="molecule type" value="Genomic_DNA"/>
</dbReference>
<evidence type="ECO:0000313" key="3">
    <source>
        <dbReference type="Proteomes" id="UP000321039"/>
    </source>
</evidence>
<dbReference type="Proteomes" id="UP000321039">
    <property type="component" value="Unassembled WGS sequence"/>
</dbReference>